<dbReference type="Pfam" id="PF12680">
    <property type="entry name" value="SnoaL_2"/>
    <property type="match status" value="1"/>
</dbReference>
<evidence type="ECO:0000313" key="3">
    <source>
        <dbReference type="Proteomes" id="UP000183642"/>
    </source>
</evidence>
<dbReference type="InterPro" id="IPR032710">
    <property type="entry name" value="NTF2-like_dom_sf"/>
</dbReference>
<evidence type="ECO:0000259" key="1">
    <source>
        <dbReference type="Pfam" id="PF12680"/>
    </source>
</evidence>
<dbReference type="AlphaFoldDB" id="A0A1I5CRQ1"/>
<name>A0A1I5CRQ1_9ACTN</name>
<dbReference type="RefSeq" id="WP_075011891.1">
    <property type="nucleotide sequence ID" value="NZ_FOWE01000001.1"/>
</dbReference>
<keyword evidence="3" id="KW-1185">Reference proteome</keyword>
<dbReference type="SUPFAM" id="SSF54427">
    <property type="entry name" value="NTF2-like"/>
    <property type="match status" value="1"/>
</dbReference>
<dbReference type="Gene3D" id="3.10.450.50">
    <property type="match status" value="1"/>
</dbReference>
<accession>A0A1I5CRQ1</accession>
<dbReference type="InterPro" id="IPR037401">
    <property type="entry name" value="SnoaL-like"/>
</dbReference>
<protein>
    <submittedName>
        <fullName evidence="2">SnoaL-like domain-containing protein</fullName>
    </submittedName>
</protein>
<feature type="domain" description="SnoaL-like" evidence="1">
    <location>
        <begin position="11"/>
        <end position="112"/>
    </location>
</feature>
<gene>
    <name evidence="2" type="ORF">SAMN05660359_00487</name>
</gene>
<evidence type="ECO:0000313" key="2">
    <source>
        <dbReference type="EMBL" id="SFN89594.1"/>
    </source>
</evidence>
<sequence length="117" mass="13255">MTAPDREARLRALYQAFTARDLDAVLAAMAPDVDWPNGWEGGRVHGHDGVRGYWERQWAQIRPLLRPTAVEERPDGAVAVTVAMTVRDPSGTVLSRETVRHVYRFDGDLVQRMDVER</sequence>
<dbReference type="EMBL" id="FOWE01000001">
    <property type="protein sequence ID" value="SFN89594.1"/>
    <property type="molecule type" value="Genomic_DNA"/>
</dbReference>
<organism evidence="2 3">
    <name type="scientific">Geodermatophilus obscurus</name>
    <dbReference type="NCBI Taxonomy" id="1861"/>
    <lineage>
        <taxon>Bacteria</taxon>
        <taxon>Bacillati</taxon>
        <taxon>Actinomycetota</taxon>
        <taxon>Actinomycetes</taxon>
        <taxon>Geodermatophilales</taxon>
        <taxon>Geodermatophilaceae</taxon>
        <taxon>Geodermatophilus</taxon>
    </lineage>
</organism>
<dbReference type="Proteomes" id="UP000183642">
    <property type="component" value="Unassembled WGS sequence"/>
</dbReference>
<reference evidence="3" key="1">
    <citation type="submission" date="2016-10" db="EMBL/GenBank/DDBJ databases">
        <authorList>
            <person name="Varghese N."/>
            <person name="Submissions S."/>
        </authorList>
    </citation>
    <scope>NUCLEOTIDE SEQUENCE [LARGE SCALE GENOMIC DNA]</scope>
    <source>
        <strain evidence="3">DSM 43161</strain>
    </source>
</reference>
<proteinExistence type="predicted"/>